<proteinExistence type="predicted"/>
<dbReference type="EnsemblMetazoa" id="RPRC001443-RA">
    <property type="protein sequence ID" value="RPRC001443-PA"/>
    <property type="gene ID" value="RPRC001443"/>
</dbReference>
<sequence length="150" mass="17128">MPFQLCDVLKAFSCNVYHFPELYDYYHLGGEGLKIRKLQVPTVVQNGTQSSVVLDCDYILEPEANGLVVKWFFNDHPNPVYQWIPNKRPQDLGVLKGKLNLDYRASDDESKVHRALQIINPTIELSGEYRCVVSTFDDEAADSKKMVIFG</sequence>
<evidence type="ECO:0000313" key="1">
    <source>
        <dbReference type="EnsemblMetazoa" id="RPRC001443-PA"/>
    </source>
</evidence>
<dbReference type="InterPro" id="IPR013783">
    <property type="entry name" value="Ig-like_fold"/>
</dbReference>
<dbReference type="SUPFAM" id="SSF48726">
    <property type="entry name" value="Immunoglobulin"/>
    <property type="match status" value="1"/>
</dbReference>
<dbReference type="PANTHER" id="PTHR21261:SF2">
    <property type="entry name" value="GH04238P-RELATED"/>
    <property type="match status" value="1"/>
</dbReference>
<dbReference type="Proteomes" id="UP000015103">
    <property type="component" value="Unassembled WGS sequence"/>
</dbReference>
<organism evidence="1 2">
    <name type="scientific">Rhodnius prolixus</name>
    <name type="common">Triatomid bug</name>
    <dbReference type="NCBI Taxonomy" id="13249"/>
    <lineage>
        <taxon>Eukaryota</taxon>
        <taxon>Metazoa</taxon>
        <taxon>Ecdysozoa</taxon>
        <taxon>Arthropoda</taxon>
        <taxon>Hexapoda</taxon>
        <taxon>Insecta</taxon>
        <taxon>Pterygota</taxon>
        <taxon>Neoptera</taxon>
        <taxon>Paraneoptera</taxon>
        <taxon>Hemiptera</taxon>
        <taxon>Heteroptera</taxon>
        <taxon>Panheteroptera</taxon>
        <taxon>Cimicomorpha</taxon>
        <taxon>Reduviidae</taxon>
        <taxon>Triatominae</taxon>
        <taxon>Rhodnius</taxon>
    </lineage>
</organism>
<dbReference type="InParanoid" id="T1HBN1"/>
<dbReference type="EMBL" id="ACPB03008591">
    <property type="status" value="NOT_ANNOTATED_CDS"/>
    <property type="molecule type" value="Genomic_DNA"/>
</dbReference>
<dbReference type="HOGENOM" id="CLU_141845_1_0_1"/>
<evidence type="ECO:0000313" key="2">
    <source>
        <dbReference type="Proteomes" id="UP000015103"/>
    </source>
</evidence>
<dbReference type="InterPro" id="IPR036179">
    <property type="entry name" value="Ig-like_dom_sf"/>
</dbReference>
<accession>T1HBN1</accession>
<dbReference type="CDD" id="cd00096">
    <property type="entry name" value="Ig"/>
    <property type="match status" value="1"/>
</dbReference>
<dbReference type="VEuPathDB" id="VectorBase:RPRC001443"/>
<dbReference type="InterPro" id="IPR007110">
    <property type="entry name" value="Ig-like_dom"/>
</dbReference>
<keyword evidence="2" id="KW-1185">Reference proteome</keyword>
<dbReference type="Gene3D" id="2.60.40.10">
    <property type="entry name" value="Immunoglobulins"/>
    <property type="match status" value="1"/>
</dbReference>
<dbReference type="eggNOG" id="ENOG502STDW">
    <property type="taxonomic scope" value="Eukaryota"/>
</dbReference>
<dbReference type="PROSITE" id="PS50835">
    <property type="entry name" value="IG_LIKE"/>
    <property type="match status" value="1"/>
</dbReference>
<dbReference type="OMA" id="CLARNDE"/>
<reference evidence="1" key="1">
    <citation type="submission" date="2015-05" db="UniProtKB">
        <authorList>
            <consortium name="EnsemblMetazoa"/>
        </authorList>
    </citation>
    <scope>IDENTIFICATION</scope>
</reference>
<name>T1HBN1_RHOPR</name>
<dbReference type="AlphaFoldDB" id="T1HBN1"/>
<protein>
    <submittedName>
        <fullName evidence="1">Ig-like domain-containing protein</fullName>
    </submittedName>
</protein>
<dbReference type="PANTHER" id="PTHR21261">
    <property type="entry name" value="BEAT PROTEIN"/>
    <property type="match status" value="1"/>
</dbReference>